<dbReference type="InterPro" id="IPR010839">
    <property type="entry name" value="AtuA_N"/>
</dbReference>
<dbReference type="RefSeq" id="XP_016620876.1">
    <property type="nucleotide sequence ID" value="XM_016763263.1"/>
</dbReference>
<dbReference type="OrthoDB" id="10265871at2759"/>
<dbReference type="Pfam" id="PF07287">
    <property type="entry name" value="AtuA"/>
    <property type="match status" value="1"/>
</dbReference>
<evidence type="ECO:0008006" key="5">
    <source>
        <dbReference type="Google" id="ProtNLM"/>
    </source>
</evidence>
<accession>A0A0D2G6H6</accession>
<dbReference type="PANTHER" id="PTHR47585">
    <property type="match status" value="1"/>
</dbReference>
<dbReference type="GeneID" id="27698451"/>
<feature type="domain" description="Acyclic terpene utilisation N-terminal" evidence="1">
    <location>
        <begin position="10"/>
        <end position="468"/>
    </location>
</feature>
<evidence type="ECO:0000259" key="1">
    <source>
        <dbReference type="Pfam" id="PF07287"/>
    </source>
</evidence>
<dbReference type="AlphaFoldDB" id="A0A0D2G6H6"/>
<dbReference type="Pfam" id="PF23544">
    <property type="entry name" value="AtuA_ferredoxin"/>
    <property type="match status" value="1"/>
</dbReference>
<sequence>MGSIGTRRPIRIANCSGANPDPGYKMLEQATAGQVDAITGDYLAEFNLATNALDYQAGKHNGWEPTCEDGILQTLEAANSKQIKIVVDGGALNPKGLAERVQSEVTAKGYALKVSYVEGDDVTSRLEEIFGGAQFEHLDAKNECVKIDKLTRNWLSRDNTERPEVISAHAYLGARGIVAALRAGADIVICGRVADASPVIGLAAWWHAWSEHDFDQLAGALIAGHLIECSGYGTGGNFCGFNKFPIESSVNLGYPIAEIEQDGTCVITKHEALKGRVTRDTVRGQLLYELQGNIYLNSDVKADIKNIQMREVGDNRVHVFGVKGYPPPATTKLAMFYQGGYQLEWYLAATGTPGEVYAKWDLVEAQIAHAMKRRGISADQLDILEYQRIGVPETNPRDQYAGTAILRVFVQGESRDIVSQVYASWCEMVMQHYSGMHATLDTRTAVPRPFLGFVPALIPQSALKEKAVLLKPHTVLDAGTVSVTEALAPLIDEETSNPVPLESFGPTVEALMGDVVYARSGDKGSNNNVGFWVHEQDEYDWLRSALTKKELIRLLGGEWKEEFALERVEMPGILAVHFVVYGLLGRGVSSTARLDNFGKGLADFLRARYMTIPVKFKERYA</sequence>
<proteinExistence type="predicted"/>
<dbReference type="PANTHER" id="PTHR47585:SF1">
    <property type="entry name" value="DUF1446 DOMAIN-CONTAINING PROTEIN"/>
    <property type="match status" value="1"/>
</dbReference>
<dbReference type="InterPro" id="IPR056362">
    <property type="entry name" value="AtuA-like_ferredoxin_dom"/>
</dbReference>
<keyword evidence="4" id="KW-1185">Reference proteome</keyword>
<evidence type="ECO:0000313" key="4">
    <source>
        <dbReference type="Proteomes" id="UP000053789"/>
    </source>
</evidence>
<evidence type="ECO:0000259" key="2">
    <source>
        <dbReference type="Pfam" id="PF23544"/>
    </source>
</evidence>
<name>A0A0D2G6H6_CLAB1</name>
<gene>
    <name evidence="3" type="ORF">Z519_05523</name>
</gene>
<dbReference type="HOGENOM" id="CLU_012617_0_0_1"/>
<protein>
    <recommendedName>
        <fullName evidence="5">DUF1446 domain-containing protein</fullName>
    </recommendedName>
</protein>
<dbReference type="EMBL" id="KN846986">
    <property type="protein sequence ID" value="KIW94207.1"/>
    <property type="molecule type" value="Genomic_DNA"/>
</dbReference>
<reference evidence="3" key="1">
    <citation type="submission" date="2015-01" db="EMBL/GenBank/DDBJ databases">
        <title>The Genome Sequence of Cladophialophora bantiana CBS 173.52.</title>
        <authorList>
            <consortium name="The Broad Institute Genomics Platform"/>
            <person name="Cuomo C."/>
            <person name="de Hoog S."/>
            <person name="Gorbushina A."/>
            <person name="Stielow B."/>
            <person name="Teixiera M."/>
            <person name="Abouelleil A."/>
            <person name="Chapman S.B."/>
            <person name="Priest M."/>
            <person name="Young S.K."/>
            <person name="Wortman J."/>
            <person name="Nusbaum C."/>
            <person name="Birren B."/>
        </authorList>
    </citation>
    <scope>NUCLEOTIDE SEQUENCE [LARGE SCALE GENOMIC DNA]</scope>
    <source>
        <strain evidence="3">CBS 173.52</strain>
    </source>
</reference>
<dbReference type="VEuPathDB" id="FungiDB:Z519_05523"/>
<evidence type="ECO:0000313" key="3">
    <source>
        <dbReference type="EMBL" id="KIW94207.1"/>
    </source>
</evidence>
<organism evidence="3 4">
    <name type="scientific">Cladophialophora bantiana (strain ATCC 10958 / CBS 173.52 / CDC B-1940 / NIH 8579)</name>
    <name type="common">Xylohypha bantiana</name>
    <dbReference type="NCBI Taxonomy" id="1442370"/>
    <lineage>
        <taxon>Eukaryota</taxon>
        <taxon>Fungi</taxon>
        <taxon>Dikarya</taxon>
        <taxon>Ascomycota</taxon>
        <taxon>Pezizomycotina</taxon>
        <taxon>Eurotiomycetes</taxon>
        <taxon>Chaetothyriomycetidae</taxon>
        <taxon>Chaetothyriales</taxon>
        <taxon>Herpotrichiellaceae</taxon>
        <taxon>Cladophialophora</taxon>
    </lineage>
</organism>
<feature type="domain" description="AtuA-like ferredoxin-fold" evidence="2">
    <location>
        <begin position="513"/>
        <end position="606"/>
    </location>
</feature>
<dbReference type="Proteomes" id="UP000053789">
    <property type="component" value="Unassembled WGS sequence"/>
</dbReference>